<evidence type="ECO:0000256" key="2">
    <source>
        <dbReference type="ARBA" id="ARBA00022475"/>
    </source>
</evidence>
<keyword evidence="3 6" id="KW-0812">Transmembrane</keyword>
<dbReference type="KEGG" id="ndk:I601_1189"/>
<feature type="transmembrane region" description="Helical" evidence="6">
    <location>
        <begin position="20"/>
        <end position="38"/>
    </location>
</feature>
<evidence type="ECO:0000256" key="4">
    <source>
        <dbReference type="ARBA" id="ARBA00022989"/>
    </source>
</evidence>
<dbReference type="PATRIC" id="fig|1300347.3.peg.1190"/>
<dbReference type="PANTHER" id="PTHR30482">
    <property type="entry name" value="HIGH-AFFINITY BRANCHED-CHAIN AMINO ACID TRANSPORT SYSTEM PERMEASE"/>
    <property type="match status" value="1"/>
</dbReference>
<dbReference type="GO" id="GO:0015658">
    <property type="term" value="F:branched-chain amino acid transmembrane transporter activity"/>
    <property type="evidence" value="ECO:0007669"/>
    <property type="project" value="InterPro"/>
</dbReference>
<evidence type="ECO:0000313" key="8">
    <source>
        <dbReference type="Proteomes" id="UP000077868"/>
    </source>
</evidence>
<evidence type="ECO:0000256" key="1">
    <source>
        <dbReference type="ARBA" id="ARBA00004651"/>
    </source>
</evidence>
<keyword evidence="4 6" id="KW-1133">Transmembrane helix</keyword>
<evidence type="ECO:0000256" key="6">
    <source>
        <dbReference type="SAM" id="Phobius"/>
    </source>
</evidence>
<dbReference type="InterPro" id="IPR043428">
    <property type="entry name" value="LivM-like"/>
</dbReference>
<proteinExistence type="predicted"/>
<comment type="subcellular location">
    <subcellularLocation>
        <location evidence="1">Cell membrane</location>
        <topology evidence="1">Multi-pass membrane protein</topology>
    </subcellularLocation>
</comment>
<evidence type="ECO:0000256" key="5">
    <source>
        <dbReference type="ARBA" id="ARBA00023136"/>
    </source>
</evidence>
<keyword evidence="5 6" id="KW-0472">Membrane</keyword>
<gene>
    <name evidence="7" type="ORF">I601_1189</name>
</gene>
<accession>A0A1A9GJF2</accession>
<feature type="transmembrane region" description="Helical" evidence="6">
    <location>
        <begin position="313"/>
        <end position="331"/>
    </location>
</feature>
<keyword evidence="2" id="KW-1003">Cell membrane</keyword>
<feature type="transmembrane region" description="Helical" evidence="6">
    <location>
        <begin position="182"/>
        <end position="200"/>
    </location>
</feature>
<feature type="transmembrane region" description="Helical" evidence="6">
    <location>
        <begin position="95"/>
        <end position="116"/>
    </location>
</feature>
<feature type="transmembrane region" description="Helical" evidence="6">
    <location>
        <begin position="266"/>
        <end position="293"/>
    </location>
</feature>
<protein>
    <submittedName>
        <fullName evidence="7">Leucine/isoleucine/valine transporter permease subunit</fullName>
    </submittedName>
</protein>
<evidence type="ECO:0000256" key="3">
    <source>
        <dbReference type="ARBA" id="ARBA00022692"/>
    </source>
</evidence>
<dbReference type="EMBL" id="CP015079">
    <property type="protein sequence ID" value="ANH37631.1"/>
    <property type="molecule type" value="Genomic_DNA"/>
</dbReference>
<dbReference type="InterPro" id="IPR001851">
    <property type="entry name" value="ABC_transp_permease"/>
</dbReference>
<evidence type="ECO:0000313" key="7">
    <source>
        <dbReference type="EMBL" id="ANH37631.1"/>
    </source>
</evidence>
<name>A0A1A9GJF2_9ACTN</name>
<keyword evidence="8" id="KW-1185">Reference proteome</keyword>
<dbReference type="Pfam" id="PF02653">
    <property type="entry name" value="BPD_transp_2"/>
    <property type="match status" value="1"/>
</dbReference>
<sequence>MLDVPEARTRAGAGQHLRPARLLGPALLVVLLLAFPFIASSFWLTVAVFCAIAASGALSLNLLVGYAGQVSVGHAFFLGVGAYVGAYGGQHGWSFPVIVLAAVGLPALVGLLVGPVALRLRELYLAITTLGLVYVGQWIVVAFDGVTGGVSGTPTTDLDVFGFDLGTSAYALGLPMTRDVRYYFAALALAALIGFAIYNLSRSRPGRAMMAVRDRQVAASVAGVDVTRYKLAAFTVSSGMAGATGLLYGSYLGYLVPESFSLELSITYLAMIIIGGFGSVLGSVLGAVLITALPQVLSYLAEYSTFLATDNRADHVAVLLYGTALVLFLLFEPEGLAGIWRRAARRVTRRGSEQPEGSTR</sequence>
<dbReference type="PANTHER" id="PTHR30482:SF5">
    <property type="entry name" value="ABC TRANSPORTER PERMEASE PROTEIN"/>
    <property type="match status" value="1"/>
</dbReference>
<organism evidence="7 8">
    <name type="scientific">Nocardioides dokdonensis FR1436</name>
    <dbReference type="NCBI Taxonomy" id="1300347"/>
    <lineage>
        <taxon>Bacteria</taxon>
        <taxon>Bacillati</taxon>
        <taxon>Actinomycetota</taxon>
        <taxon>Actinomycetes</taxon>
        <taxon>Propionibacteriales</taxon>
        <taxon>Nocardioidaceae</taxon>
        <taxon>Nocardioides</taxon>
    </lineage>
</organism>
<feature type="transmembrane region" description="Helical" evidence="6">
    <location>
        <begin position="44"/>
        <end position="64"/>
    </location>
</feature>
<dbReference type="AlphaFoldDB" id="A0A1A9GJF2"/>
<feature type="transmembrane region" description="Helical" evidence="6">
    <location>
        <begin position="71"/>
        <end position="89"/>
    </location>
</feature>
<reference evidence="7 8" key="1">
    <citation type="submission" date="2016-03" db="EMBL/GenBank/DDBJ databases">
        <title>Complete genome sequence of a soil Actinobacterium, Nocardioides dokdonensis FR1436.</title>
        <authorList>
            <person name="Kwon S.-K."/>
            <person name="Kim K."/>
            <person name="Kim J.F."/>
        </authorList>
    </citation>
    <scope>NUCLEOTIDE SEQUENCE [LARGE SCALE GENOMIC DNA]</scope>
    <source>
        <strain evidence="7 8">FR1436</strain>
    </source>
</reference>
<dbReference type="GO" id="GO:0005886">
    <property type="term" value="C:plasma membrane"/>
    <property type="evidence" value="ECO:0007669"/>
    <property type="project" value="UniProtKB-SubCell"/>
</dbReference>
<dbReference type="RefSeq" id="WP_068114447.1">
    <property type="nucleotide sequence ID" value="NZ_CP015079.1"/>
</dbReference>
<dbReference type="CDD" id="cd06581">
    <property type="entry name" value="TM_PBP1_LivM_like"/>
    <property type="match status" value="1"/>
</dbReference>
<dbReference type="Proteomes" id="UP000077868">
    <property type="component" value="Chromosome"/>
</dbReference>
<dbReference type="STRING" id="1300347.I601_1189"/>
<feature type="transmembrane region" description="Helical" evidence="6">
    <location>
        <begin position="231"/>
        <end position="254"/>
    </location>
</feature>
<feature type="transmembrane region" description="Helical" evidence="6">
    <location>
        <begin position="123"/>
        <end position="143"/>
    </location>
</feature>